<dbReference type="SUPFAM" id="SSF55347">
    <property type="entry name" value="Glyceraldehyde-3-phosphate dehydrogenase-like, C-terminal domain"/>
    <property type="match status" value="1"/>
</dbReference>
<evidence type="ECO:0000256" key="1">
    <source>
        <dbReference type="ARBA" id="ARBA00001947"/>
    </source>
</evidence>
<dbReference type="EMBL" id="ATBP01001202">
    <property type="protein sequence ID" value="ETR67814.1"/>
    <property type="molecule type" value="Genomic_DNA"/>
</dbReference>
<dbReference type="InterPro" id="IPR000683">
    <property type="entry name" value="Gfo/Idh/MocA-like_OxRdtase_N"/>
</dbReference>
<dbReference type="SUPFAM" id="SSF50129">
    <property type="entry name" value="GroES-like"/>
    <property type="match status" value="1"/>
</dbReference>
<evidence type="ECO:0000259" key="6">
    <source>
        <dbReference type="SMART" id="SM00829"/>
    </source>
</evidence>
<proteinExistence type="inferred from homology"/>
<dbReference type="Pfam" id="PF00107">
    <property type="entry name" value="ADH_zinc_N"/>
    <property type="match status" value="1"/>
</dbReference>
<dbReference type="Pfam" id="PF22725">
    <property type="entry name" value="GFO_IDH_MocA_C3"/>
    <property type="match status" value="1"/>
</dbReference>
<reference evidence="8" key="1">
    <citation type="submission" date="2012-11" db="EMBL/GenBank/DDBJ databases">
        <authorList>
            <person name="Lucero-Rivera Y.E."/>
            <person name="Tovar-Ramirez D."/>
        </authorList>
    </citation>
    <scope>NUCLEOTIDE SEQUENCE [LARGE SCALE GENOMIC DNA]</scope>
    <source>
        <strain evidence="8">Araruama</strain>
    </source>
</reference>
<dbReference type="SUPFAM" id="SSF51735">
    <property type="entry name" value="NAD(P)-binding Rossmann-fold domains"/>
    <property type="match status" value="2"/>
</dbReference>
<dbReference type="GO" id="GO:0046872">
    <property type="term" value="F:metal ion binding"/>
    <property type="evidence" value="ECO:0007669"/>
    <property type="project" value="UniProtKB-KW"/>
</dbReference>
<comment type="caution">
    <text evidence="7">The sequence shown here is derived from an EMBL/GenBank/DDBJ whole genome shotgun (WGS) entry which is preliminary data.</text>
</comment>
<comment type="similarity">
    <text evidence="2">Belongs to the zinc-containing alcohol dehydrogenase family.</text>
</comment>
<comment type="cofactor">
    <cofactor evidence="1">
        <name>Zn(2+)</name>
        <dbReference type="ChEBI" id="CHEBI:29105"/>
    </cofactor>
</comment>
<evidence type="ECO:0000256" key="5">
    <source>
        <dbReference type="ARBA" id="ARBA00023002"/>
    </source>
</evidence>
<dbReference type="AlphaFoldDB" id="A0A1V1NZ27"/>
<name>A0A1V1NZ27_9BACT</name>
<dbReference type="PANTHER" id="PTHR43350">
    <property type="entry name" value="NAD-DEPENDENT ALCOHOL DEHYDROGENASE"/>
    <property type="match status" value="1"/>
</dbReference>
<evidence type="ECO:0000313" key="7">
    <source>
        <dbReference type="EMBL" id="ETR67814.1"/>
    </source>
</evidence>
<dbReference type="Proteomes" id="UP000189670">
    <property type="component" value="Unassembled WGS sequence"/>
</dbReference>
<feature type="domain" description="Enoyl reductase (ER)" evidence="6">
    <location>
        <begin position="33"/>
        <end position="388"/>
    </location>
</feature>
<protein>
    <submittedName>
        <fullName evidence="7">Oxidoreductase domain-containing protein</fullName>
    </submittedName>
</protein>
<dbReference type="InterPro" id="IPR013149">
    <property type="entry name" value="ADH-like_C"/>
</dbReference>
<dbReference type="InterPro" id="IPR055170">
    <property type="entry name" value="GFO_IDH_MocA-like_dom"/>
</dbReference>
<keyword evidence="4" id="KW-0862">Zinc</keyword>
<dbReference type="GO" id="GO:0000166">
    <property type="term" value="F:nucleotide binding"/>
    <property type="evidence" value="ECO:0007669"/>
    <property type="project" value="InterPro"/>
</dbReference>
<evidence type="ECO:0000256" key="4">
    <source>
        <dbReference type="ARBA" id="ARBA00022833"/>
    </source>
</evidence>
<gene>
    <name evidence="7" type="ORF">OMM_04938</name>
</gene>
<keyword evidence="3" id="KW-0479">Metal-binding</keyword>
<dbReference type="InterPro" id="IPR036291">
    <property type="entry name" value="NAD(P)-bd_dom_sf"/>
</dbReference>
<dbReference type="Gene3D" id="3.30.360.10">
    <property type="entry name" value="Dihydrodipicolinate Reductase, domain 2"/>
    <property type="match status" value="1"/>
</dbReference>
<keyword evidence="5" id="KW-0560">Oxidoreductase</keyword>
<evidence type="ECO:0000313" key="8">
    <source>
        <dbReference type="Proteomes" id="UP000189670"/>
    </source>
</evidence>
<dbReference type="GO" id="GO:0016491">
    <property type="term" value="F:oxidoreductase activity"/>
    <property type="evidence" value="ECO:0007669"/>
    <property type="project" value="UniProtKB-KW"/>
</dbReference>
<sequence>MAITVVLRKRMIQKLFIMRKYKMKQLLHSFKTGNLQLMDIPMPNYSDTQIRIQTRYSLISTGTEKMLINFGKAGYWKKARQQPEKVRQVLDKIQTDGLFSTIDAVRNKLNQPIPMGYCNVGIVNETGRNVSDFQNGDRVLSNGPHAEMVCVGHRLCAHIPDSVDDATAAFAVPGAIALQGIRLLNPTLGESIAVIGLGLIGLLTVQLLRANGCCVMGLDMDLQRCQLAESFGAEIFHITDQSDPVSAVHHFSSNKGVDGVLITAATNSNDPINHSSQMCRKKGRIVLVGVSGLNINRNLFYEKELSFQVSCAYGPGRYDPLYEDCGQDYPLPYVRWTAQRNMETVLELMAAGKINVQAMITHRFPFEKAQQAYDLIQEQSNRSIGIILEYSNDSIQDKEIPRKIEIHPSREASKATIGMIGAGNFSAQVLLPALQKTPARLRTIASKTGVSGTYLAKKFGFEKSATDLDEIFSDPEITTIVITTRHDSHANLVLRALDCGKHVFVEKPLCLTQVELNEIQDKIRYAPNSPILMVGFNRRFSPFIQKIMHFRQSVSTPLSMIMTVNAGEIPKDHWAQDLQIGGGRIVGEACHFIDLLRFIAQHPITEITPTYMAGETNDTVSIQMRFQDGSMGTIHYFANGHRRYPKERLEIFADGTIIQLDNFKRMKSYGTKICSSLPHRQDKGHRGKWMRLFLQLLMVLVRRFLWMRFLRLWKWF</sequence>
<dbReference type="InterPro" id="IPR020843">
    <property type="entry name" value="ER"/>
</dbReference>
<dbReference type="Gene3D" id="3.90.180.10">
    <property type="entry name" value="Medium-chain alcohol dehydrogenases, catalytic domain"/>
    <property type="match status" value="2"/>
</dbReference>
<dbReference type="Gene3D" id="3.40.50.720">
    <property type="entry name" value="NAD(P)-binding Rossmann-like Domain"/>
    <property type="match status" value="2"/>
</dbReference>
<dbReference type="CDD" id="cd08255">
    <property type="entry name" value="2-desacetyl-2-hydroxyethyl_bacteriochlorophyllide_like"/>
    <property type="match status" value="1"/>
</dbReference>
<dbReference type="Pfam" id="PF01408">
    <property type="entry name" value="GFO_IDH_MocA"/>
    <property type="match status" value="1"/>
</dbReference>
<evidence type="ECO:0000256" key="2">
    <source>
        <dbReference type="ARBA" id="ARBA00008072"/>
    </source>
</evidence>
<organism evidence="7 8">
    <name type="scientific">Candidatus Magnetoglobus multicellularis str. Araruama</name>
    <dbReference type="NCBI Taxonomy" id="890399"/>
    <lineage>
        <taxon>Bacteria</taxon>
        <taxon>Pseudomonadati</taxon>
        <taxon>Thermodesulfobacteriota</taxon>
        <taxon>Desulfobacteria</taxon>
        <taxon>Desulfobacterales</taxon>
        <taxon>Desulfobacteraceae</taxon>
        <taxon>Candidatus Magnetoglobus</taxon>
    </lineage>
</organism>
<accession>A0A1V1NZ27</accession>
<dbReference type="SMART" id="SM00829">
    <property type="entry name" value="PKS_ER"/>
    <property type="match status" value="1"/>
</dbReference>
<dbReference type="PANTHER" id="PTHR43350:SF19">
    <property type="entry name" value="D-GULOSIDE 3-DEHYDROGENASE"/>
    <property type="match status" value="1"/>
</dbReference>
<evidence type="ECO:0000256" key="3">
    <source>
        <dbReference type="ARBA" id="ARBA00022723"/>
    </source>
</evidence>
<dbReference type="InterPro" id="IPR011032">
    <property type="entry name" value="GroES-like_sf"/>
</dbReference>